<sequence length="115" mass="12437">MVASEAVMSIIEDWIKRIVAKGKSFWYSAVYLAMCFGAAAIQEQMTITVGVLPVAVAPAGLYTEMEFERDLKPSMPLGFGMAADQIMSGSRWACTTSVAGFVTEAYCRSCSVKMA</sequence>
<keyword evidence="1" id="KW-0472">Membrane</keyword>
<evidence type="ECO:0000256" key="1">
    <source>
        <dbReference type="SAM" id="Phobius"/>
    </source>
</evidence>
<comment type="caution">
    <text evidence="2">The sequence shown here is derived from an EMBL/GenBank/DDBJ whole genome shotgun (WGS) entry which is preliminary data.</text>
</comment>
<feature type="transmembrane region" description="Helical" evidence="1">
    <location>
        <begin position="24"/>
        <end position="41"/>
    </location>
</feature>
<protein>
    <submittedName>
        <fullName evidence="2">Uncharacterized protein</fullName>
    </submittedName>
</protein>
<evidence type="ECO:0000313" key="2">
    <source>
        <dbReference type="EMBL" id="KXT14023.1"/>
    </source>
</evidence>
<evidence type="ECO:0000313" key="3">
    <source>
        <dbReference type="Proteomes" id="UP000073492"/>
    </source>
</evidence>
<organism evidence="2 3">
    <name type="scientific">Pseudocercospora musae</name>
    <dbReference type="NCBI Taxonomy" id="113226"/>
    <lineage>
        <taxon>Eukaryota</taxon>
        <taxon>Fungi</taxon>
        <taxon>Dikarya</taxon>
        <taxon>Ascomycota</taxon>
        <taxon>Pezizomycotina</taxon>
        <taxon>Dothideomycetes</taxon>
        <taxon>Dothideomycetidae</taxon>
        <taxon>Mycosphaerellales</taxon>
        <taxon>Mycosphaerellaceae</taxon>
        <taxon>Pseudocercospora</taxon>
    </lineage>
</organism>
<feature type="transmembrane region" description="Helical" evidence="1">
    <location>
        <begin position="47"/>
        <end position="65"/>
    </location>
</feature>
<keyword evidence="3" id="KW-1185">Reference proteome</keyword>
<reference evidence="2 3" key="1">
    <citation type="submission" date="2015-07" db="EMBL/GenBank/DDBJ databases">
        <title>Comparative genomics of the Sigatoka disease complex on banana suggests a link between parallel evolutionary changes in Pseudocercospora fijiensis and Pseudocercospora eumusae and increased virulence on the banana host.</title>
        <authorList>
            <person name="Chang T.-C."/>
            <person name="Salvucci A."/>
            <person name="Crous P.W."/>
            <person name="Stergiopoulos I."/>
        </authorList>
    </citation>
    <scope>NUCLEOTIDE SEQUENCE [LARGE SCALE GENOMIC DNA]</scope>
    <source>
        <strain evidence="2 3">CBS 116634</strain>
    </source>
</reference>
<keyword evidence="1" id="KW-0812">Transmembrane</keyword>
<dbReference type="AlphaFoldDB" id="A0A139IH03"/>
<name>A0A139IH03_9PEZI</name>
<proteinExistence type="predicted"/>
<keyword evidence="1" id="KW-1133">Transmembrane helix</keyword>
<dbReference type="Proteomes" id="UP000073492">
    <property type="component" value="Unassembled WGS sequence"/>
</dbReference>
<dbReference type="EMBL" id="LFZO01000096">
    <property type="protein sequence ID" value="KXT14023.1"/>
    <property type="molecule type" value="Genomic_DNA"/>
</dbReference>
<gene>
    <name evidence="2" type="ORF">AC579_10030</name>
</gene>
<accession>A0A139IH03</accession>